<organism evidence="2 3">
    <name type="scientific">Senna tora</name>
    <dbReference type="NCBI Taxonomy" id="362788"/>
    <lineage>
        <taxon>Eukaryota</taxon>
        <taxon>Viridiplantae</taxon>
        <taxon>Streptophyta</taxon>
        <taxon>Embryophyta</taxon>
        <taxon>Tracheophyta</taxon>
        <taxon>Spermatophyta</taxon>
        <taxon>Magnoliopsida</taxon>
        <taxon>eudicotyledons</taxon>
        <taxon>Gunneridae</taxon>
        <taxon>Pentapetalae</taxon>
        <taxon>rosids</taxon>
        <taxon>fabids</taxon>
        <taxon>Fabales</taxon>
        <taxon>Fabaceae</taxon>
        <taxon>Caesalpinioideae</taxon>
        <taxon>Cassia clade</taxon>
        <taxon>Senna</taxon>
    </lineage>
</organism>
<protein>
    <submittedName>
        <fullName evidence="2">Uncharacterized protein</fullName>
    </submittedName>
</protein>
<reference evidence="2" key="1">
    <citation type="submission" date="2020-09" db="EMBL/GenBank/DDBJ databases">
        <title>Genome-Enabled Discovery of Anthraquinone Biosynthesis in Senna tora.</title>
        <authorList>
            <person name="Kang S.-H."/>
            <person name="Pandey R.P."/>
            <person name="Lee C.-M."/>
            <person name="Sim J.-S."/>
            <person name="Jeong J.-T."/>
            <person name="Choi B.-S."/>
            <person name="Jung M."/>
            <person name="Ginzburg D."/>
            <person name="Zhao K."/>
            <person name="Won S.Y."/>
            <person name="Oh T.-J."/>
            <person name="Yu Y."/>
            <person name="Kim N.-H."/>
            <person name="Lee O.R."/>
            <person name="Lee T.-H."/>
            <person name="Bashyal P."/>
            <person name="Kim T.-S."/>
            <person name="Lee W.-H."/>
            <person name="Kawkins C."/>
            <person name="Kim C.-K."/>
            <person name="Kim J.S."/>
            <person name="Ahn B.O."/>
            <person name="Rhee S.Y."/>
            <person name="Sohng J.K."/>
        </authorList>
    </citation>
    <scope>NUCLEOTIDE SEQUENCE</scope>
    <source>
        <tissue evidence="2">Leaf</tissue>
    </source>
</reference>
<proteinExistence type="predicted"/>
<gene>
    <name evidence="2" type="ORF">G2W53_024514</name>
</gene>
<evidence type="ECO:0000313" key="3">
    <source>
        <dbReference type="Proteomes" id="UP000634136"/>
    </source>
</evidence>
<keyword evidence="3" id="KW-1185">Reference proteome</keyword>
<dbReference type="Proteomes" id="UP000634136">
    <property type="component" value="Unassembled WGS sequence"/>
</dbReference>
<evidence type="ECO:0000313" key="2">
    <source>
        <dbReference type="EMBL" id="KAF7819059.1"/>
    </source>
</evidence>
<evidence type="ECO:0000256" key="1">
    <source>
        <dbReference type="SAM" id="MobiDB-lite"/>
    </source>
</evidence>
<dbReference type="AlphaFoldDB" id="A0A834TK79"/>
<sequence length="41" mass="4833">MSLKKKRSSTWKKGRTSLQKREREREGRVRCNPGHMSTGPF</sequence>
<name>A0A834TK79_9FABA</name>
<accession>A0A834TK79</accession>
<feature type="region of interest" description="Disordered" evidence="1">
    <location>
        <begin position="1"/>
        <end position="41"/>
    </location>
</feature>
<feature type="compositionally biased region" description="Basic and acidic residues" evidence="1">
    <location>
        <begin position="19"/>
        <end position="29"/>
    </location>
</feature>
<feature type="compositionally biased region" description="Basic residues" evidence="1">
    <location>
        <begin position="1"/>
        <end position="15"/>
    </location>
</feature>
<dbReference type="EMBL" id="JAAIUW010000008">
    <property type="protein sequence ID" value="KAF7819059.1"/>
    <property type="molecule type" value="Genomic_DNA"/>
</dbReference>
<comment type="caution">
    <text evidence="2">The sequence shown here is derived from an EMBL/GenBank/DDBJ whole genome shotgun (WGS) entry which is preliminary data.</text>
</comment>